<keyword evidence="2 6" id="KW-0853">WD repeat</keyword>
<dbReference type="Gene3D" id="2.130.10.10">
    <property type="entry name" value="YVTN repeat-like/Quinoprotein amine dehydrogenase"/>
    <property type="match status" value="2"/>
</dbReference>
<evidence type="ECO:0000256" key="6">
    <source>
        <dbReference type="PROSITE-ProRule" id="PRU00221"/>
    </source>
</evidence>
<feature type="compositionally biased region" description="Basic and acidic residues" evidence="7">
    <location>
        <begin position="559"/>
        <end position="571"/>
    </location>
</feature>
<dbReference type="InterPro" id="IPR051865">
    <property type="entry name" value="WD-repeat_CDT2_adapter"/>
</dbReference>
<feature type="region of interest" description="Disordered" evidence="7">
    <location>
        <begin position="488"/>
        <end position="571"/>
    </location>
</feature>
<dbReference type="PROSITE" id="PS50294">
    <property type="entry name" value="WD_REPEATS_REGION"/>
    <property type="match status" value="4"/>
</dbReference>
<evidence type="ECO:0000256" key="4">
    <source>
        <dbReference type="ARBA" id="ARBA00022786"/>
    </source>
</evidence>
<evidence type="ECO:0000256" key="1">
    <source>
        <dbReference type="ARBA" id="ARBA00004906"/>
    </source>
</evidence>
<feature type="region of interest" description="Disordered" evidence="7">
    <location>
        <begin position="826"/>
        <end position="868"/>
    </location>
</feature>
<dbReference type="SUPFAM" id="SSF50978">
    <property type="entry name" value="WD40 repeat-like"/>
    <property type="match status" value="1"/>
</dbReference>
<feature type="chain" id="PRO_5034025261" evidence="8">
    <location>
        <begin position="28"/>
        <end position="916"/>
    </location>
</feature>
<gene>
    <name evidence="10" type="primary">LOC110986337</name>
</gene>
<dbReference type="KEGG" id="aplc:110986337"/>
<dbReference type="GO" id="GO:0007095">
    <property type="term" value="P:mitotic G2 DNA damage checkpoint signaling"/>
    <property type="evidence" value="ECO:0007669"/>
    <property type="project" value="TreeGrafter"/>
</dbReference>
<feature type="compositionally biased region" description="Low complexity" evidence="7">
    <location>
        <begin position="832"/>
        <end position="842"/>
    </location>
</feature>
<name>A0A8B7ZDS8_ACAPL</name>
<keyword evidence="4" id="KW-0833">Ubl conjugation pathway</keyword>
<dbReference type="PROSITE" id="PS00678">
    <property type="entry name" value="WD_REPEATS_1"/>
    <property type="match status" value="2"/>
</dbReference>
<comment type="similarity">
    <text evidence="5">Belongs to the WD repeat cdt2 family.</text>
</comment>
<dbReference type="Proteomes" id="UP000694845">
    <property type="component" value="Unplaced"/>
</dbReference>
<feature type="compositionally biased region" description="Basic and acidic residues" evidence="7">
    <location>
        <begin position="892"/>
        <end position="901"/>
    </location>
</feature>
<dbReference type="PANTHER" id="PTHR22852:SF0">
    <property type="entry name" value="DENTICLELESS PROTEIN HOMOLOG"/>
    <property type="match status" value="1"/>
</dbReference>
<dbReference type="PANTHER" id="PTHR22852">
    <property type="entry name" value="LETHAL 2 DENTICLELESS PROTEIN RETINOIC ACID-REGULATED NUCLEAR MATRIX-ASSOCIATED PROTEIN"/>
    <property type="match status" value="1"/>
</dbReference>
<dbReference type="AlphaFoldDB" id="A0A8B7ZDS8"/>
<feature type="repeat" description="WD" evidence="6">
    <location>
        <begin position="410"/>
        <end position="452"/>
    </location>
</feature>
<feature type="compositionally biased region" description="Polar residues" evidence="7">
    <location>
        <begin position="905"/>
        <end position="916"/>
    </location>
</feature>
<evidence type="ECO:0000256" key="7">
    <source>
        <dbReference type="SAM" id="MobiDB-lite"/>
    </source>
</evidence>
<feature type="region of interest" description="Disordered" evidence="7">
    <location>
        <begin position="608"/>
        <end position="718"/>
    </location>
</feature>
<feature type="repeat" description="WD" evidence="6">
    <location>
        <begin position="143"/>
        <end position="184"/>
    </location>
</feature>
<proteinExistence type="inferred from homology"/>
<dbReference type="SMART" id="SM00320">
    <property type="entry name" value="WD40"/>
    <property type="match status" value="6"/>
</dbReference>
<feature type="compositionally biased region" description="Polar residues" evidence="7">
    <location>
        <begin position="612"/>
        <end position="625"/>
    </location>
</feature>
<evidence type="ECO:0000313" key="10">
    <source>
        <dbReference type="RefSeq" id="XP_022103814.1"/>
    </source>
</evidence>
<dbReference type="Pfam" id="PF00400">
    <property type="entry name" value="WD40"/>
    <property type="match status" value="4"/>
</dbReference>
<keyword evidence="9" id="KW-1185">Reference proteome</keyword>
<dbReference type="OMA" id="QDVENSC"/>
<dbReference type="InterPro" id="IPR015943">
    <property type="entry name" value="WD40/YVTN_repeat-like_dom_sf"/>
</dbReference>
<accession>A0A8B7ZDS8</accession>
<dbReference type="InterPro" id="IPR001680">
    <property type="entry name" value="WD40_rpt"/>
</dbReference>
<sequence>MNGWTSGLFGCLLLGAILCGRDSSTYALLIHVIGFLKLKHENMVLSMTTARAKHGSYGSRIPKYKIKAQHDVWDYLHDTMLRLSCTSNDQYIFESEDHTEQVPPFACSTSKMAKSPHLLAVVDEDGFVTLFDTRHSAEVVKVFRAHKNAVFDVAWASGRNQLVTASGDQMAGLWDVAAGKALGIFKGHSCSLKSVCFRPGDSHVFATGARDGNILVWDTRCNNRGGNQVPHHTAVNVIKEAHAEASKLRHTPSRKRSRLSPSLPVRGDNLSSVTVINFQDDMSLFSTGATDSTIKVWDLRQCNKGMKKAPMPKQVYPYAGSSIKNGGFSSLVFNSLRTEFYANCTDNVIYRYSALGSPTWPIATYSGHLNSSFCVKSALSRDDGLLLSGSGDGKAYIWNVKRPQASPITLCEHNDEVTMVTWVEDDFPKIVTGADDASLRIWRLHKYEGLPTHHHAENVLIGHAEKSNIQMKENLPPVAQNIALQTCHSTPPRLGRTASHEHETMKGTSFPPTTPTTPKPPVRRNSSISEWLKNSPKSDTRCKAATQDVENSCPNTNLENKDPPPPKMPKEKLTILGTCVNPDHFNNGSIKVSGLEKIVVSSNSDVFDLQDNRSTSNTRDANSASEGDDSSNLETCKRSSRYLDMPEKKRKSEILEGVSAANDKDSDKNMDLESTLSSRSNRNDHQEVFSNKNPQHRPNPLRSTGNQMNCQSSDDKSADSFCCKTVHLKAAVREMDTDLKESPHPGQKRKRKESAEELPSETESLKSGNQIPNSSDTIAAVFPPGLVKRSRSLDLQRDAGKKRTIARGSLTSHAQHQVCTCSCSGNHRHPPSNSAAGSGAANDDVSTQTTELKDCQDGTSLGRDTPKMSNCNGSTKNICFYFRPHAKEVRRSYSDSSRIKSDSSPTATTCKSGDSK</sequence>
<evidence type="ECO:0000256" key="3">
    <source>
        <dbReference type="ARBA" id="ARBA00022737"/>
    </source>
</evidence>
<feature type="compositionally biased region" description="Polar residues" evidence="7">
    <location>
        <begin position="548"/>
        <end position="558"/>
    </location>
</feature>
<keyword evidence="3" id="KW-0677">Repeat</keyword>
<dbReference type="InterPro" id="IPR036322">
    <property type="entry name" value="WD40_repeat_dom_sf"/>
</dbReference>
<feature type="compositionally biased region" description="Polar residues" evidence="7">
    <location>
        <begin position="761"/>
        <end position="777"/>
    </location>
</feature>
<comment type="pathway">
    <text evidence="1">Protein modification; protein ubiquitination.</text>
</comment>
<dbReference type="CTD" id="51514"/>
<feature type="repeat" description="WD" evidence="6">
    <location>
        <begin position="266"/>
        <end position="300"/>
    </location>
</feature>
<keyword evidence="8" id="KW-0732">Signal</keyword>
<evidence type="ECO:0000256" key="5">
    <source>
        <dbReference type="ARBA" id="ARBA00038344"/>
    </source>
</evidence>
<organism evidence="9 10">
    <name type="scientific">Acanthaster planci</name>
    <name type="common">Crown-of-thorns starfish</name>
    <dbReference type="NCBI Taxonomy" id="133434"/>
    <lineage>
        <taxon>Eukaryota</taxon>
        <taxon>Metazoa</taxon>
        <taxon>Echinodermata</taxon>
        <taxon>Eleutherozoa</taxon>
        <taxon>Asterozoa</taxon>
        <taxon>Asteroidea</taxon>
        <taxon>Valvatacea</taxon>
        <taxon>Valvatida</taxon>
        <taxon>Acanthasteridae</taxon>
        <taxon>Acanthaster</taxon>
    </lineage>
</organism>
<dbReference type="RefSeq" id="XP_022103814.1">
    <property type="nucleotide sequence ID" value="XM_022248122.1"/>
</dbReference>
<feature type="compositionally biased region" description="Basic and acidic residues" evidence="7">
    <location>
        <begin position="644"/>
        <end position="654"/>
    </location>
</feature>
<feature type="compositionally biased region" description="Basic and acidic residues" evidence="7">
    <location>
        <begin position="662"/>
        <end position="671"/>
    </location>
</feature>
<dbReference type="InterPro" id="IPR020472">
    <property type="entry name" value="WD40_PAC1"/>
</dbReference>
<dbReference type="GO" id="GO:0030674">
    <property type="term" value="F:protein-macromolecule adaptor activity"/>
    <property type="evidence" value="ECO:0007669"/>
    <property type="project" value="TreeGrafter"/>
</dbReference>
<feature type="region of interest" description="Disordered" evidence="7">
    <location>
        <begin position="734"/>
        <end position="783"/>
    </location>
</feature>
<dbReference type="InterPro" id="IPR019775">
    <property type="entry name" value="WD40_repeat_CS"/>
</dbReference>
<feature type="repeat" description="WD" evidence="6">
    <location>
        <begin position="185"/>
        <end position="220"/>
    </location>
</feature>
<dbReference type="OrthoDB" id="2096344at2759"/>
<dbReference type="GO" id="GO:0043161">
    <property type="term" value="P:proteasome-mediated ubiquitin-dependent protein catabolic process"/>
    <property type="evidence" value="ECO:0007669"/>
    <property type="project" value="TreeGrafter"/>
</dbReference>
<dbReference type="GeneID" id="110986337"/>
<dbReference type="GO" id="GO:0005634">
    <property type="term" value="C:nucleus"/>
    <property type="evidence" value="ECO:0007669"/>
    <property type="project" value="TreeGrafter"/>
</dbReference>
<protein>
    <submittedName>
        <fullName evidence="10">Denticleless protein homolog</fullName>
    </submittedName>
</protein>
<feature type="compositionally biased region" description="Polar residues" evidence="7">
    <location>
        <begin position="701"/>
        <end position="712"/>
    </location>
</feature>
<reference evidence="10" key="1">
    <citation type="submission" date="2025-08" db="UniProtKB">
        <authorList>
            <consortium name="RefSeq"/>
        </authorList>
    </citation>
    <scope>IDENTIFICATION</scope>
</reference>
<dbReference type="PROSITE" id="PS50082">
    <property type="entry name" value="WD_REPEATS_2"/>
    <property type="match status" value="4"/>
</dbReference>
<feature type="signal peptide" evidence="8">
    <location>
        <begin position="1"/>
        <end position="27"/>
    </location>
</feature>
<evidence type="ECO:0000313" key="9">
    <source>
        <dbReference type="Proteomes" id="UP000694845"/>
    </source>
</evidence>
<feature type="region of interest" description="Disordered" evidence="7">
    <location>
        <begin position="892"/>
        <end position="916"/>
    </location>
</feature>
<evidence type="ECO:0000256" key="8">
    <source>
        <dbReference type="SAM" id="SignalP"/>
    </source>
</evidence>
<dbReference type="PRINTS" id="PR00320">
    <property type="entry name" value="GPROTEINBRPT"/>
</dbReference>
<feature type="compositionally biased region" description="Basic and acidic residues" evidence="7">
    <location>
        <begin position="734"/>
        <end position="743"/>
    </location>
</feature>
<evidence type="ECO:0000256" key="2">
    <source>
        <dbReference type="ARBA" id="ARBA00022574"/>
    </source>
</evidence>